<dbReference type="AlphaFoldDB" id="A0A9D4M892"/>
<dbReference type="EMBL" id="JAIWYP010000002">
    <property type="protein sequence ID" value="KAH3872585.1"/>
    <property type="molecule type" value="Genomic_DNA"/>
</dbReference>
<reference evidence="1" key="2">
    <citation type="submission" date="2020-11" db="EMBL/GenBank/DDBJ databases">
        <authorList>
            <person name="McCartney M.A."/>
            <person name="Auch B."/>
            <person name="Kono T."/>
            <person name="Mallez S."/>
            <person name="Becker A."/>
            <person name="Gohl D.M."/>
            <person name="Silverstein K.A.T."/>
            <person name="Koren S."/>
            <person name="Bechman K.B."/>
            <person name="Herman A."/>
            <person name="Abrahante J.E."/>
            <person name="Garbe J."/>
        </authorList>
    </citation>
    <scope>NUCLEOTIDE SEQUENCE</scope>
    <source>
        <strain evidence="1">Duluth1</strain>
        <tissue evidence="1">Whole animal</tissue>
    </source>
</reference>
<comment type="caution">
    <text evidence="1">The sequence shown here is derived from an EMBL/GenBank/DDBJ whole genome shotgun (WGS) entry which is preliminary data.</text>
</comment>
<reference evidence="1" key="1">
    <citation type="journal article" date="2019" name="bioRxiv">
        <title>The Genome of the Zebra Mussel, Dreissena polymorpha: A Resource for Invasive Species Research.</title>
        <authorList>
            <person name="McCartney M.A."/>
            <person name="Auch B."/>
            <person name="Kono T."/>
            <person name="Mallez S."/>
            <person name="Zhang Y."/>
            <person name="Obille A."/>
            <person name="Becker A."/>
            <person name="Abrahante J.E."/>
            <person name="Garbe J."/>
            <person name="Badalamenti J.P."/>
            <person name="Herman A."/>
            <person name="Mangelson H."/>
            <person name="Liachko I."/>
            <person name="Sullivan S."/>
            <person name="Sone E.D."/>
            <person name="Koren S."/>
            <person name="Silverstein K.A.T."/>
            <person name="Beckman K.B."/>
            <person name="Gohl D.M."/>
        </authorList>
    </citation>
    <scope>NUCLEOTIDE SEQUENCE</scope>
    <source>
        <strain evidence="1">Duluth1</strain>
        <tissue evidence="1">Whole animal</tissue>
    </source>
</reference>
<evidence type="ECO:0000313" key="1">
    <source>
        <dbReference type="EMBL" id="KAH3872585.1"/>
    </source>
</evidence>
<organism evidence="1 2">
    <name type="scientific">Dreissena polymorpha</name>
    <name type="common">Zebra mussel</name>
    <name type="synonym">Mytilus polymorpha</name>
    <dbReference type="NCBI Taxonomy" id="45954"/>
    <lineage>
        <taxon>Eukaryota</taxon>
        <taxon>Metazoa</taxon>
        <taxon>Spiralia</taxon>
        <taxon>Lophotrochozoa</taxon>
        <taxon>Mollusca</taxon>
        <taxon>Bivalvia</taxon>
        <taxon>Autobranchia</taxon>
        <taxon>Heteroconchia</taxon>
        <taxon>Euheterodonta</taxon>
        <taxon>Imparidentia</taxon>
        <taxon>Neoheterodontei</taxon>
        <taxon>Myida</taxon>
        <taxon>Dreissenoidea</taxon>
        <taxon>Dreissenidae</taxon>
        <taxon>Dreissena</taxon>
    </lineage>
</organism>
<proteinExistence type="predicted"/>
<accession>A0A9D4M892</accession>
<sequence>MTLKTNTSKIDCRLAVTLQWGLLCKHLLHLRHAVGTVIGKIAVCPIKCASEVPLKCA</sequence>
<gene>
    <name evidence="1" type="ORF">DPMN_035803</name>
</gene>
<name>A0A9D4M892_DREPO</name>
<protein>
    <submittedName>
        <fullName evidence="1">Uncharacterized protein</fullName>
    </submittedName>
</protein>
<keyword evidence="2" id="KW-1185">Reference proteome</keyword>
<evidence type="ECO:0000313" key="2">
    <source>
        <dbReference type="Proteomes" id="UP000828390"/>
    </source>
</evidence>
<dbReference type="Proteomes" id="UP000828390">
    <property type="component" value="Unassembled WGS sequence"/>
</dbReference>